<dbReference type="Pfam" id="PF14295">
    <property type="entry name" value="PAN_4"/>
    <property type="match status" value="2"/>
</dbReference>
<reference evidence="5" key="1">
    <citation type="submission" date="2021-02" db="EMBL/GenBank/DDBJ databases">
        <authorList>
            <person name="Nowell W R."/>
        </authorList>
    </citation>
    <scope>NUCLEOTIDE SEQUENCE</scope>
</reference>
<dbReference type="Proteomes" id="UP000663860">
    <property type="component" value="Unassembled WGS sequence"/>
</dbReference>
<dbReference type="InterPro" id="IPR014044">
    <property type="entry name" value="CAP_dom"/>
</dbReference>
<keyword evidence="1" id="KW-0677">Repeat</keyword>
<dbReference type="InterPro" id="IPR001283">
    <property type="entry name" value="CRISP-related"/>
</dbReference>
<evidence type="ECO:0000256" key="1">
    <source>
        <dbReference type="ARBA" id="ARBA00022737"/>
    </source>
</evidence>
<dbReference type="InterPro" id="IPR003609">
    <property type="entry name" value="Pan_app"/>
</dbReference>
<dbReference type="Gene3D" id="3.40.33.10">
    <property type="entry name" value="CAP"/>
    <property type="match status" value="1"/>
</dbReference>
<evidence type="ECO:0000256" key="3">
    <source>
        <dbReference type="SAM" id="Phobius"/>
    </source>
</evidence>
<keyword evidence="3" id="KW-0472">Membrane</keyword>
<dbReference type="Gene3D" id="3.50.4.10">
    <property type="entry name" value="Hepatocyte Growth Factor"/>
    <property type="match status" value="2"/>
</dbReference>
<keyword evidence="3" id="KW-1133">Transmembrane helix</keyword>
<organism evidence="5 6">
    <name type="scientific">Adineta steineri</name>
    <dbReference type="NCBI Taxonomy" id="433720"/>
    <lineage>
        <taxon>Eukaryota</taxon>
        <taxon>Metazoa</taxon>
        <taxon>Spiralia</taxon>
        <taxon>Gnathifera</taxon>
        <taxon>Rotifera</taxon>
        <taxon>Eurotatoria</taxon>
        <taxon>Bdelloidea</taxon>
        <taxon>Adinetida</taxon>
        <taxon>Adinetidae</taxon>
        <taxon>Adineta</taxon>
    </lineage>
</organism>
<dbReference type="SMART" id="SM00198">
    <property type="entry name" value="SCP"/>
    <property type="match status" value="1"/>
</dbReference>
<keyword evidence="2" id="KW-1015">Disulfide bond</keyword>
<sequence>MISDLFKQQQQQQQQLAKKLTFILMSRKIGQICCFVKNKQCRTMSLFVGIIIVSMFISNYNVQAYSHKRKFNIDDPNVKLFRQLIRELQWNHNRRLFFEARTEAEGDCTADILEGYQWNGDYSYNSNGVDTAQRCMDTCDLSGECMGWSYKPATKMCMRYSSIAGVIKVDGVRSGSCVGTNLKTKCTETRDGQYSGVTEKTLENIATVQDCMTSCDNLNICFGYLYSPDETKCYLQNSVSEFIAGDGFKTGSCMAPQKRVRLADPIKIFREDSLDGHNQKRKDHCVPALTLDASLNKISQDFANQLAAADVTPPIYDMSKMQTVYFNKGDAARHGTSVVNGFYDEHKYFNFDNPDLIMVNHYPKIIWKSSTKMGVGRAFTSDKQTMFVVTTYDWEGSFVDSYKDNMNKKCT</sequence>
<dbReference type="PROSITE" id="PS50948">
    <property type="entry name" value="PAN"/>
    <property type="match status" value="1"/>
</dbReference>
<evidence type="ECO:0000313" key="5">
    <source>
        <dbReference type="EMBL" id="CAF1229402.1"/>
    </source>
</evidence>
<dbReference type="Pfam" id="PF00188">
    <property type="entry name" value="CAP"/>
    <property type="match status" value="1"/>
</dbReference>
<dbReference type="EMBL" id="CAJNOE010000465">
    <property type="protein sequence ID" value="CAF1229402.1"/>
    <property type="molecule type" value="Genomic_DNA"/>
</dbReference>
<gene>
    <name evidence="5" type="ORF">IZO911_LOCUS30168</name>
</gene>
<dbReference type="GO" id="GO:0006508">
    <property type="term" value="P:proteolysis"/>
    <property type="evidence" value="ECO:0007669"/>
    <property type="project" value="InterPro"/>
</dbReference>
<evidence type="ECO:0000313" key="6">
    <source>
        <dbReference type="Proteomes" id="UP000663860"/>
    </source>
</evidence>
<dbReference type="InterPro" id="IPR000177">
    <property type="entry name" value="Apple"/>
</dbReference>
<evidence type="ECO:0000256" key="2">
    <source>
        <dbReference type="ARBA" id="ARBA00023157"/>
    </source>
</evidence>
<evidence type="ECO:0000259" key="4">
    <source>
        <dbReference type="PROSITE" id="PS50948"/>
    </source>
</evidence>
<dbReference type="GO" id="GO:0005576">
    <property type="term" value="C:extracellular region"/>
    <property type="evidence" value="ECO:0007669"/>
    <property type="project" value="InterPro"/>
</dbReference>
<dbReference type="SMART" id="SM00223">
    <property type="entry name" value="APPLE"/>
    <property type="match status" value="1"/>
</dbReference>
<feature type="domain" description="Apple" evidence="4">
    <location>
        <begin position="186"/>
        <end position="253"/>
    </location>
</feature>
<name>A0A814YH10_9BILA</name>
<accession>A0A814YH10</accession>
<dbReference type="InterPro" id="IPR035940">
    <property type="entry name" value="CAP_sf"/>
</dbReference>
<dbReference type="PANTHER" id="PTHR10334">
    <property type="entry name" value="CYSTEINE-RICH SECRETORY PROTEIN-RELATED"/>
    <property type="match status" value="1"/>
</dbReference>
<feature type="transmembrane region" description="Helical" evidence="3">
    <location>
        <begin position="44"/>
        <end position="62"/>
    </location>
</feature>
<dbReference type="AlphaFoldDB" id="A0A814YH10"/>
<keyword evidence="3" id="KW-0812">Transmembrane</keyword>
<dbReference type="SUPFAM" id="SSF55797">
    <property type="entry name" value="PR-1-like"/>
    <property type="match status" value="1"/>
</dbReference>
<protein>
    <recommendedName>
        <fullName evidence="4">Apple domain-containing protein</fullName>
    </recommendedName>
</protein>
<comment type="caution">
    <text evidence="5">The sequence shown here is derived from an EMBL/GenBank/DDBJ whole genome shotgun (WGS) entry which is preliminary data.</text>
</comment>
<proteinExistence type="predicted"/>